<evidence type="ECO:0000313" key="3">
    <source>
        <dbReference type="Proteomes" id="UP000738431"/>
    </source>
</evidence>
<evidence type="ECO:0000313" key="2">
    <source>
        <dbReference type="EMBL" id="WRQ88451.1"/>
    </source>
</evidence>
<dbReference type="NCBIfam" id="TIGR01383">
    <property type="entry name" value="not_thiJ"/>
    <property type="match status" value="1"/>
</dbReference>
<reference evidence="2 3" key="1">
    <citation type="submission" date="2023-12" db="EMBL/GenBank/DDBJ databases">
        <title>Description of an unclassified Opitutus bacterium of Verrucomicrobiota.</title>
        <authorList>
            <person name="Zhang D.-F."/>
        </authorList>
    </citation>
    <scope>NUCLEOTIDE SEQUENCE [LARGE SCALE GENOMIC DNA]</scope>
    <source>
        <strain evidence="2 3">WL0086</strain>
    </source>
</reference>
<dbReference type="InterPro" id="IPR006287">
    <property type="entry name" value="DJ-1"/>
</dbReference>
<dbReference type="Proteomes" id="UP000738431">
    <property type="component" value="Chromosome"/>
</dbReference>
<dbReference type="PANTHER" id="PTHR48094:SF12">
    <property type="entry name" value="PARKINSON DISEASE PROTEIN 7 HOMOLOG"/>
    <property type="match status" value="1"/>
</dbReference>
<evidence type="ECO:0000259" key="1">
    <source>
        <dbReference type="Pfam" id="PF01965"/>
    </source>
</evidence>
<sequence length="184" mass="19290">MATVLTILPEGFEEIEAITPIDLWRRAGLTVKVAALGANKKVTGKNGITVIADQLLGAVPPEATFDLLFLPGGPGVKHLRASPEVRELLGRQFAAGRRIAAICAAPLVLHDAGLLSGRRYTAHPTTETELSAVIATEYVVTDGPLTTSRGAGTALPFGLSLIEQLLSEEKAKEIGLSICAKSLS</sequence>
<dbReference type="Gene3D" id="3.40.50.880">
    <property type="match status" value="1"/>
</dbReference>
<dbReference type="InterPro" id="IPR002818">
    <property type="entry name" value="DJ-1/PfpI"/>
</dbReference>
<dbReference type="InterPro" id="IPR029062">
    <property type="entry name" value="Class_I_gatase-like"/>
</dbReference>
<organism evidence="2 3">
    <name type="scientific">Actomonas aquatica</name>
    <dbReference type="NCBI Taxonomy" id="2866162"/>
    <lineage>
        <taxon>Bacteria</taxon>
        <taxon>Pseudomonadati</taxon>
        <taxon>Verrucomicrobiota</taxon>
        <taxon>Opitutia</taxon>
        <taxon>Opitutales</taxon>
        <taxon>Opitutaceae</taxon>
        <taxon>Actomonas</taxon>
    </lineage>
</organism>
<dbReference type="EMBL" id="CP139781">
    <property type="protein sequence ID" value="WRQ88451.1"/>
    <property type="molecule type" value="Genomic_DNA"/>
</dbReference>
<dbReference type="InterPro" id="IPR050325">
    <property type="entry name" value="Prot/Nucl_acid_deglycase"/>
</dbReference>
<accession>A0ABZ1C9T9</accession>
<dbReference type="Pfam" id="PF01965">
    <property type="entry name" value="DJ-1_PfpI"/>
    <property type="match status" value="1"/>
</dbReference>
<protein>
    <submittedName>
        <fullName evidence="2">DJ-1 family glyoxalase III</fullName>
    </submittedName>
</protein>
<dbReference type="RefSeq" id="WP_221032562.1">
    <property type="nucleotide sequence ID" value="NZ_CP139781.1"/>
</dbReference>
<proteinExistence type="predicted"/>
<gene>
    <name evidence="2" type="ORF">K1X11_003490</name>
</gene>
<feature type="domain" description="DJ-1/PfpI" evidence="1">
    <location>
        <begin position="3"/>
        <end position="164"/>
    </location>
</feature>
<name>A0ABZ1C9T9_9BACT</name>
<dbReference type="CDD" id="cd03135">
    <property type="entry name" value="GATase1_DJ-1"/>
    <property type="match status" value="1"/>
</dbReference>
<dbReference type="SUPFAM" id="SSF52317">
    <property type="entry name" value="Class I glutamine amidotransferase-like"/>
    <property type="match status" value="1"/>
</dbReference>
<dbReference type="PANTHER" id="PTHR48094">
    <property type="entry name" value="PROTEIN/NUCLEIC ACID DEGLYCASE DJ-1-RELATED"/>
    <property type="match status" value="1"/>
</dbReference>
<keyword evidence="3" id="KW-1185">Reference proteome</keyword>